<dbReference type="EMBL" id="SWJQ01000855">
    <property type="protein sequence ID" value="TRZ10467.1"/>
    <property type="molecule type" value="Genomic_DNA"/>
</dbReference>
<sequence length="149" mass="16258">MDQHQFSAFCLGPLPSSAQKLHPELLALTVFLNSQDAPPASAALPQCDVQPLAGRTAGSRAAPVPGAQDPWKAVSFHGVGKLCREGPQRLVKLFTLKPLHPEGDWGLNRFPREVVRAPRLPEFKEHLDNILRHMVTLLGMSYGVPGVEI</sequence>
<name>A0A8K1G2F1_9PASS</name>
<gene>
    <name evidence="1" type="ORF">HGM15179_016645</name>
</gene>
<dbReference type="AlphaFoldDB" id="A0A8K1G2F1"/>
<reference evidence="1" key="1">
    <citation type="submission" date="2019-04" db="EMBL/GenBank/DDBJ databases">
        <title>Genome assembly of Zosterops borbonicus 15179.</title>
        <authorList>
            <person name="Leroy T."/>
            <person name="Anselmetti Y."/>
            <person name="Tilak M.-K."/>
            <person name="Nabholz B."/>
        </authorList>
    </citation>
    <scope>NUCLEOTIDE SEQUENCE</scope>
    <source>
        <strain evidence="1">HGM_15179</strain>
        <tissue evidence="1">Muscle</tissue>
    </source>
</reference>
<evidence type="ECO:0000313" key="2">
    <source>
        <dbReference type="Proteomes" id="UP000796761"/>
    </source>
</evidence>
<accession>A0A8K1G2F1</accession>
<dbReference type="Proteomes" id="UP000796761">
    <property type="component" value="Unassembled WGS sequence"/>
</dbReference>
<organism evidence="1 2">
    <name type="scientific">Zosterops borbonicus</name>
    <dbReference type="NCBI Taxonomy" id="364589"/>
    <lineage>
        <taxon>Eukaryota</taxon>
        <taxon>Metazoa</taxon>
        <taxon>Chordata</taxon>
        <taxon>Craniata</taxon>
        <taxon>Vertebrata</taxon>
        <taxon>Euteleostomi</taxon>
        <taxon>Archelosauria</taxon>
        <taxon>Archosauria</taxon>
        <taxon>Dinosauria</taxon>
        <taxon>Saurischia</taxon>
        <taxon>Theropoda</taxon>
        <taxon>Coelurosauria</taxon>
        <taxon>Aves</taxon>
        <taxon>Neognathae</taxon>
        <taxon>Neoaves</taxon>
        <taxon>Telluraves</taxon>
        <taxon>Australaves</taxon>
        <taxon>Passeriformes</taxon>
        <taxon>Sylvioidea</taxon>
        <taxon>Zosteropidae</taxon>
        <taxon>Zosterops</taxon>
    </lineage>
</organism>
<keyword evidence="2" id="KW-1185">Reference proteome</keyword>
<comment type="caution">
    <text evidence="1">The sequence shown here is derived from an EMBL/GenBank/DDBJ whole genome shotgun (WGS) entry which is preliminary data.</text>
</comment>
<evidence type="ECO:0000313" key="1">
    <source>
        <dbReference type="EMBL" id="TRZ10467.1"/>
    </source>
</evidence>
<proteinExistence type="predicted"/>
<protein>
    <submittedName>
        <fullName evidence="1">Uncharacterized protein</fullName>
    </submittedName>
</protein>